<dbReference type="EMBL" id="CP029550">
    <property type="protein sequence ID" value="AWN41791.1"/>
    <property type="molecule type" value="Genomic_DNA"/>
</dbReference>
<dbReference type="InterPro" id="IPR002514">
    <property type="entry name" value="Transposase_8"/>
</dbReference>
<evidence type="ECO:0000313" key="3">
    <source>
        <dbReference type="EMBL" id="AWN42823.1"/>
    </source>
</evidence>
<dbReference type="Proteomes" id="UP000245926">
    <property type="component" value="Chromosome"/>
</dbReference>
<dbReference type="PANTHER" id="PTHR37936">
    <property type="entry name" value="TRANSPOSASE INSC FOR INSERTION ELEMENT IS2A-RELATED"/>
    <property type="match status" value="1"/>
</dbReference>
<dbReference type="InterPro" id="IPR010921">
    <property type="entry name" value="Trp_repressor/repl_initiator"/>
</dbReference>
<evidence type="ECO:0000313" key="4">
    <source>
        <dbReference type="EMBL" id="AWN43581.1"/>
    </source>
</evidence>
<dbReference type="KEGG" id="mets:DK389_16380"/>
<dbReference type="SUPFAM" id="SSF48295">
    <property type="entry name" value="TrpR-like"/>
    <property type="match status" value="1"/>
</dbReference>
<dbReference type="PANTHER" id="PTHR37936:SF3">
    <property type="entry name" value="TRANSPOSASE INSC FOR INSERTION ELEMENT IS2A-RELATED"/>
    <property type="match status" value="1"/>
</dbReference>
<dbReference type="EMBL" id="CP029550">
    <property type="protein sequence ID" value="AWN43581.1"/>
    <property type="molecule type" value="Genomic_DNA"/>
</dbReference>
<dbReference type="Pfam" id="PF01527">
    <property type="entry name" value="HTH_Tnp_1"/>
    <property type="match status" value="1"/>
</dbReference>
<evidence type="ECO:0000313" key="5">
    <source>
        <dbReference type="Proteomes" id="UP000245926"/>
    </source>
</evidence>
<dbReference type="KEGG" id="mets:DK389_12325"/>
<dbReference type="OrthoDB" id="7476756at2"/>
<keyword evidence="5" id="KW-1185">Reference proteome</keyword>
<name>A0A2U8WDG9_9HYPH</name>
<organism evidence="4 5">
    <name type="scientific">Methylobacterium durans</name>
    <dbReference type="NCBI Taxonomy" id="2202825"/>
    <lineage>
        <taxon>Bacteria</taxon>
        <taxon>Pseudomonadati</taxon>
        <taxon>Pseudomonadota</taxon>
        <taxon>Alphaproteobacteria</taxon>
        <taxon>Hyphomicrobiales</taxon>
        <taxon>Methylobacteriaceae</taxon>
        <taxon>Methylobacterium</taxon>
    </lineage>
</organism>
<protein>
    <recommendedName>
        <fullName evidence="6">Transposase</fullName>
    </recommendedName>
</protein>
<dbReference type="GO" id="GO:0006313">
    <property type="term" value="P:DNA transposition"/>
    <property type="evidence" value="ECO:0007669"/>
    <property type="project" value="InterPro"/>
</dbReference>
<dbReference type="EMBL" id="CP029550">
    <property type="protein sequence ID" value="AWN42823.1"/>
    <property type="molecule type" value="Genomic_DNA"/>
</dbReference>
<evidence type="ECO:0000313" key="1">
    <source>
        <dbReference type="EMBL" id="AWN41167.1"/>
    </source>
</evidence>
<accession>A0A2U8WDG9</accession>
<reference evidence="4" key="2">
    <citation type="submission" date="2018-05" db="EMBL/GenBank/DDBJ databases">
        <authorList>
            <person name="Srinivasan S."/>
        </authorList>
    </citation>
    <scope>NUCLEOTIDE SEQUENCE</scope>
    <source>
        <strain evidence="4">17SD2-17</strain>
    </source>
</reference>
<evidence type="ECO:0008006" key="6">
    <source>
        <dbReference type="Google" id="ProtNLM"/>
    </source>
</evidence>
<dbReference type="NCBIfam" id="NF047595">
    <property type="entry name" value="IS66_ISRel24_TnpA"/>
    <property type="match status" value="1"/>
</dbReference>
<evidence type="ECO:0000313" key="2">
    <source>
        <dbReference type="EMBL" id="AWN41791.1"/>
    </source>
</evidence>
<dbReference type="GO" id="GO:0004803">
    <property type="term" value="F:transposase activity"/>
    <property type="evidence" value="ECO:0007669"/>
    <property type="project" value="InterPro"/>
</dbReference>
<proteinExistence type="predicted"/>
<dbReference type="GO" id="GO:0043565">
    <property type="term" value="F:sequence-specific DNA binding"/>
    <property type="evidence" value="ECO:0007669"/>
    <property type="project" value="InterPro"/>
</dbReference>
<reference evidence="5" key="1">
    <citation type="submission" date="2018-05" db="EMBL/GenBank/DDBJ databases">
        <title>Complete Genome Sequence of Methylobacterium sp. 17SD2-17.</title>
        <authorList>
            <person name="Srinivasan S."/>
        </authorList>
    </citation>
    <scope>NUCLEOTIDE SEQUENCE [LARGE SCALE GENOMIC DNA]</scope>
    <source>
        <strain evidence="5">17SD2-17</strain>
    </source>
</reference>
<dbReference type="AlphaFoldDB" id="A0A2U8WDG9"/>
<dbReference type="KEGG" id="mets:DK389_27590"/>
<dbReference type="EMBL" id="CP029550">
    <property type="protein sequence ID" value="AWN41167.1"/>
    <property type="molecule type" value="Genomic_DNA"/>
</dbReference>
<gene>
    <name evidence="1" type="ORF">DK389_12325</name>
    <name evidence="2" type="ORF">DK389_16380</name>
    <name evidence="3" type="ORF">DK389_22875</name>
    <name evidence="4" type="ORF">DK389_27590</name>
</gene>
<sequence>MWGEDDLRGDRFVSMLDHMLEPRTVRRLELFTGVTGRRRWSDEAKDRILQEALRPGAVVSEVARRHGLSPQHLFTWRRLARQARRAAAPSPLFVPAVVEPIPQEPRMAVPPHEPACRSLPRHGIEVEIGGAVVRIGAGAQPDAITAVIRALKAGS</sequence>
<dbReference type="KEGG" id="mets:DK389_22875"/>
<reference evidence="4" key="3">
    <citation type="journal article" date="2020" name="Antonie Van Leeuwenhoek">
        <title>Methylobacterium durans sp. nov., a radiation-resistant bacterium isolated from gamma ray-irradiated soil.</title>
        <authorList>
            <person name="Kim J."/>
            <person name="Chhetri G."/>
            <person name="Kim I."/>
            <person name="Kim M.K."/>
            <person name="Seo T."/>
        </authorList>
    </citation>
    <scope>NUCLEOTIDE SEQUENCE</scope>
    <source>
        <strain evidence="4">17SD2-17</strain>
    </source>
</reference>